<dbReference type="PANTHER" id="PTHR45725:SF1">
    <property type="entry name" value="DISHEVELLED ASSOCIATED ACTIVATOR OF MORPHOGENESIS, ISOFORM D"/>
    <property type="match status" value="1"/>
</dbReference>
<feature type="region of interest" description="Disordered" evidence="1">
    <location>
        <begin position="775"/>
        <end position="820"/>
    </location>
</feature>
<dbReference type="OrthoDB" id="1668162at2759"/>
<protein>
    <submittedName>
        <fullName evidence="3">Formin 2 Domain containing protein</fullName>
    </submittedName>
</protein>
<dbReference type="eggNOG" id="KOG1922">
    <property type="taxonomic scope" value="Eukaryota"/>
</dbReference>
<evidence type="ECO:0000313" key="3">
    <source>
        <dbReference type="EMBL" id="EKX73014.1"/>
    </source>
</evidence>
<proteinExistence type="predicted"/>
<dbReference type="VEuPathDB" id="PiroplasmaDB:BEWA_015750"/>
<reference evidence="3 4" key="1">
    <citation type="journal article" date="2012" name="BMC Genomics">
        <title>Comparative genomic analysis and phylogenetic position of Theileria equi.</title>
        <authorList>
            <person name="Kappmeyer L.S."/>
            <person name="Thiagarajan M."/>
            <person name="Herndon D.R."/>
            <person name="Ramsay J.D."/>
            <person name="Caler E."/>
            <person name="Djikeng A."/>
            <person name="Gillespie J.J."/>
            <person name="Lau A.O."/>
            <person name="Roalson E.H."/>
            <person name="Silva J.C."/>
            <person name="Silva M.G."/>
            <person name="Suarez C.E."/>
            <person name="Ueti M.W."/>
            <person name="Nene V.M."/>
            <person name="Mealey R.H."/>
            <person name="Knowles D.P."/>
            <person name="Brayton K.A."/>
        </authorList>
    </citation>
    <scope>NUCLEOTIDE SEQUENCE [LARGE SCALE GENOMIC DNA]</scope>
    <source>
        <strain evidence="3 4">WA</strain>
    </source>
</reference>
<dbReference type="GeneID" id="15802678"/>
<feature type="region of interest" description="Disordered" evidence="1">
    <location>
        <begin position="859"/>
        <end position="902"/>
    </location>
</feature>
<name>L1LCK8_THEEQ</name>
<organism evidence="3 4">
    <name type="scientific">Theileria equi strain WA</name>
    <dbReference type="NCBI Taxonomy" id="1537102"/>
    <lineage>
        <taxon>Eukaryota</taxon>
        <taxon>Sar</taxon>
        <taxon>Alveolata</taxon>
        <taxon>Apicomplexa</taxon>
        <taxon>Aconoidasida</taxon>
        <taxon>Piroplasmida</taxon>
        <taxon>Theileriidae</taxon>
        <taxon>Theileria</taxon>
    </lineage>
</organism>
<evidence type="ECO:0000256" key="1">
    <source>
        <dbReference type="SAM" id="MobiDB-lite"/>
    </source>
</evidence>
<dbReference type="InterPro" id="IPR042201">
    <property type="entry name" value="FH2_Formin_sf"/>
</dbReference>
<feature type="domain" description="FH2" evidence="2">
    <location>
        <begin position="1185"/>
        <end position="1578"/>
    </location>
</feature>
<feature type="compositionally biased region" description="Basic and acidic residues" evidence="1">
    <location>
        <begin position="775"/>
        <end position="792"/>
    </location>
</feature>
<feature type="region of interest" description="Disordered" evidence="1">
    <location>
        <begin position="1127"/>
        <end position="1180"/>
    </location>
</feature>
<evidence type="ECO:0000313" key="4">
    <source>
        <dbReference type="Proteomes" id="UP000031512"/>
    </source>
</evidence>
<dbReference type="RefSeq" id="XP_004832466.1">
    <property type="nucleotide sequence ID" value="XM_004832409.1"/>
</dbReference>
<accession>L1LCK8</accession>
<comment type="caution">
    <text evidence="3">The sequence shown here is derived from an EMBL/GenBank/DDBJ whole genome shotgun (WGS) entry which is preliminary data.</text>
</comment>
<dbReference type="Proteomes" id="UP000031512">
    <property type="component" value="Unassembled WGS sequence"/>
</dbReference>
<feature type="compositionally biased region" description="Polar residues" evidence="1">
    <location>
        <begin position="891"/>
        <end position="902"/>
    </location>
</feature>
<feature type="compositionally biased region" description="Polar residues" evidence="1">
    <location>
        <begin position="870"/>
        <end position="882"/>
    </location>
</feature>
<dbReference type="EMBL" id="ACOU01000004">
    <property type="protein sequence ID" value="EKX73014.1"/>
    <property type="molecule type" value="Genomic_DNA"/>
</dbReference>
<sequence>MPASVPNFGRFENINAAIHSDLHPPQYERALGTSRVDYISFTPSSKNTLGFYLKGKRRSSLQERYDGRPLLHSDLNITPQKNVMAGSLAYYSRRGSDSKYVAPSSLGIYERSSRHRSHTPLAAYRSSSPFTVPRSSVSTFLVKNKTLHLRNVTEEAVPPLLHVFANRLLGIRSPWKLPTKPSAARNNIQQITGFFTLLERLSDHYVDPESLPTFYNNVYSIAKYMFNRQTTRRYRRRTDAGNNSDGYFPENLVHIGGHVYDIGEYGNKSLYQKYVLLDMCTDSTLSSEFYDSFNRQILEHRTNYRSLPSMTYILDFVECITFWMQFSNDTFVVLNYPGHGFNVLLLFACAIFNVNKLQDKEYRHMDDILESLDNAILDSFSWRNNCRFGTPDEHTQDLHNKVNRNVMESVPSLLEMFSWPASYRRYLHYFIALKDKPRTAKTFRIKHILLNSLLPGVDFAVEVYSLEHLSNDDPVRKTVKRKHSGRNIRHSCSLYSPLLFPRCVCGGEANDGARMVCCEGDYHIQTCTMYNGVDKRRHLGNRYPDSNALLIDFTVGTDGEPRELLVQGDVTLALVLHAKRANRKILATFSFNTAFVNGDAIEVHKSELDIWDPEFPLMPHSRLFVYVEKQRGAVNSPAGDIIANGPEKLAQRPEITYNYPSGNMETFLKYHVGQVDEEDVKSLVRTLGCSPYVCKLALKICKKYSDALELLTSEEMQIWRDLYKDVARHANEETRVPRIDTRLSIQEDESNTSDGDTAVSEDVIVDTVRTLVIDEDRSAEQGKSDTCPERGESISSPHFETSREESLIEAASKQGSFAGISSKQESLTEIKESIEETLKQPSHELTKSGSGTIATSEQAQVSLKDDLSPNVASTQDGLSPSVTLDHDDLSPQMSLDQSPQSLEQQRLLTRTSYGKDVSQNIVSHDTPASSLQDIPISSLRSVSVSSLIDGSASLTTQMDRDLSIPFIGGVGSSDLQIDPGRSLSPGASMSIVSSATSPLPQSVCSPLSRASSAMIISSAAVSPENFVKSPSSFYPGSPGSFSYSSASSDYLPCIDIDAVVKMEENMKEEEPPVTLDQLKGALQDELQKKLKRKDSGGSNETREKLLVPKSLSTLPKAEIITPKKAVPPVPKEKRAPPVPKGMLAPPVPTGKVAPKGKMAPPVPTGKIAPPLPKGKTAPKLPMFTPKVAKRSLPLGVKLHWKPLSNARLEGTIFEAIKHGGHGEKNLFDVTTATKLFTRENKQVLPKRVHAVSTLAVLDAKRAQNIGIVLRFTEGLYDAILDDVDKLNTDSPNLTLENLHKLATAMPTELEREKFTKYFNSNTSLPLQPVEKDVVKLLKKDMEAKIRISKFTIQYKSAIDTLKSQLDTFDAAVKQIRGNTHLPILLSAILQYGNFVNHGDTDVKTYGFTLSSAIRLVDLKSSDKSITSLHYLIINLAMRFPDTRFNEIDVSLESVLLAEKVSAKGILDTLEEIRTELGFLVKFSESKEEDYELMEKIDRIMNQCKDGICDITTRQEKIFESIRKTWTFLGEEYKQGMALEEIFQILADLAKSVKKVFTDIKNRPNKFLVAISDQEEREVFMKRFVEKRTKLDN</sequence>
<evidence type="ECO:0000259" key="2">
    <source>
        <dbReference type="PROSITE" id="PS51444"/>
    </source>
</evidence>
<dbReference type="Pfam" id="PF02181">
    <property type="entry name" value="FH2"/>
    <property type="match status" value="1"/>
</dbReference>
<keyword evidence="4" id="KW-1185">Reference proteome</keyword>
<dbReference type="KEGG" id="beq:BEWA_015750"/>
<dbReference type="InterPro" id="IPR015425">
    <property type="entry name" value="FH2_Formin"/>
</dbReference>
<dbReference type="PANTHER" id="PTHR45725">
    <property type="entry name" value="FORMIN HOMOLOGY 2 FAMILY MEMBER"/>
    <property type="match status" value="1"/>
</dbReference>
<feature type="region of interest" description="Disordered" evidence="1">
    <location>
        <begin position="740"/>
        <end position="760"/>
    </location>
</feature>
<dbReference type="PROSITE" id="PS51444">
    <property type="entry name" value="FH2"/>
    <property type="match status" value="1"/>
</dbReference>
<dbReference type="STRING" id="1537102.L1LCK8"/>
<dbReference type="InterPro" id="IPR051425">
    <property type="entry name" value="Formin_Homology"/>
</dbReference>
<dbReference type="SMART" id="SM00498">
    <property type="entry name" value="FH2"/>
    <property type="match status" value="1"/>
</dbReference>
<dbReference type="Gene3D" id="1.20.58.2220">
    <property type="entry name" value="Formin, FH2 domain"/>
    <property type="match status" value="1"/>
</dbReference>
<gene>
    <name evidence="3" type="ORF">BEWA_015750</name>
</gene>
<dbReference type="SUPFAM" id="SSF101447">
    <property type="entry name" value="Formin homology 2 domain (FH2 domain)"/>
    <property type="match status" value="1"/>
</dbReference>